<evidence type="ECO:0000256" key="7">
    <source>
        <dbReference type="ARBA" id="ARBA00022519"/>
    </source>
</evidence>
<dbReference type="PRINTS" id="PR01836">
    <property type="entry name" value="MGATPASE"/>
</dbReference>
<dbReference type="SFLD" id="SFLDS00003">
    <property type="entry name" value="Haloacid_Dehalogenase"/>
    <property type="match status" value="1"/>
</dbReference>
<evidence type="ECO:0000256" key="1">
    <source>
        <dbReference type="ARBA" id="ARBA00003954"/>
    </source>
</evidence>
<feature type="transmembrane region" description="Helical" evidence="18">
    <location>
        <begin position="82"/>
        <end position="101"/>
    </location>
</feature>
<evidence type="ECO:0000256" key="4">
    <source>
        <dbReference type="ARBA" id="ARBA00012786"/>
    </source>
</evidence>
<keyword evidence="15 18" id="KW-0472">Membrane</keyword>
<comment type="similarity">
    <text evidence="3">Belongs to the cation transport ATPase (P-type) (TC 3.A.3) family. Type IIIB subfamily.</text>
</comment>
<evidence type="ECO:0000313" key="20">
    <source>
        <dbReference type="EMBL" id="QLJ52501.1"/>
    </source>
</evidence>
<evidence type="ECO:0000256" key="11">
    <source>
        <dbReference type="ARBA" id="ARBA00022840"/>
    </source>
</evidence>
<keyword evidence="13" id="KW-1278">Translocase</keyword>
<dbReference type="Gene3D" id="3.40.1110.10">
    <property type="entry name" value="Calcium-transporting ATPase, cytoplasmic domain N"/>
    <property type="match status" value="1"/>
</dbReference>
<feature type="transmembrane region" description="Helical" evidence="18">
    <location>
        <begin position="271"/>
        <end position="295"/>
    </location>
</feature>
<evidence type="ECO:0000256" key="10">
    <source>
        <dbReference type="ARBA" id="ARBA00022741"/>
    </source>
</evidence>
<dbReference type="InterPro" id="IPR023299">
    <property type="entry name" value="ATPase_P-typ_cyto_dom_N"/>
</dbReference>
<dbReference type="InterPro" id="IPR023214">
    <property type="entry name" value="HAD_sf"/>
</dbReference>
<dbReference type="Pfam" id="PF00122">
    <property type="entry name" value="E1-E2_ATPase"/>
    <property type="match status" value="1"/>
</dbReference>
<keyword evidence="9 18" id="KW-0812">Transmembrane</keyword>
<keyword evidence="10" id="KW-0547">Nucleotide-binding</keyword>
<dbReference type="FunFam" id="2.70.150.10:FF:000160">
    <property type="entry name" value="Sarcoplasmic/endoplasmic reticulum calcium ATPase 1"/>
    <property type="match status" value="1"/>
</dbReference>
<keyword evidence="8" id="KW-0597">Phosphoprotein</keyword>
<feature type="domain" description="Cation-transporting P-type ATPase N-terminal" evidence="19">
    <location>
        <begin position="6"/>
        <end position="78"/>
    </location>
</feature>
<dbReference type="SUPFAM" id="SSF81653">
    <property type="entry name" value="Calcium ATPase, transduction domain A"/>
    <property type="match status" value="1"/>
</dbReference>
<dbReference type="InterPro" id="IPR001757">
    <property type="entry name" value="P_typ_ATPase"/>
</dbReference>
<gene>
    <name evidence="20" type="ORF">Sv326_0326</name>
</gene>
<dbReference type="InterPro" id="IPR006415">
    <property type="entry name" value="P-type_ATPase_IIIB"/>
</dbReference>
<dbReference type="SUPFAM" id="SSF81665">
    <property type="entry name" value="Calcium ATPase, transmembrane domain M"/>
    <property type="match status" value="1"/>
</dbReference>
<feature type="transmembrane region" description="Helical" evidence="18">
    <location>
        <begin position="725"/>
        <end position="748"/>
    </location>
</feature>
<keyword evidence="14 18" id="KW-1133">Transmembrane helix</keyword>
<evidence type="ECO:0000256" key="5">
    <source>
        <dbReference type="ARBA" id="ARBA00013555"/>
    </source>
</evidence>
<dbReference type="GO" id="GO:0016887">
    <property type="term" value="F:ATP hydrolysis activity"/>
    <property type="evidence" value="ECO:0007669"/>
    <property type="project" value="InterPro"/>
</dbReference>
<evidence type="ECO:0000259" key="19">
    <source>
        <dbReference type="SMART" id="SM00831"/>
    </source>
</evidence>
<dbReference type="Gene3D" id="2.70.150.10">
    <property type="entry name" value="Calcium-transporting ATPase, cytoplasmic transduction domain A"/>
    <property type="match status" value="1"/>
</dbReference>
<feature type="transmembrane region" description="Helical" evidence="18">
    <location>
        <begin position="245"/>
        <end position="265"/>
    </location>
</feature>
<feature type="transmembrane region" description="Helical" evidence="18">
    <location>
        <begin position="754"/>
        <end position="774"/>
    </location>
</feature>
<evidence type="ECO:0000256" key="6">
    <source>
        <dbReference type="ARBA" id="ARBA00022475"/>
    </source>
</evidence>
<dbReference type="EMBL" id="CP058998">
    <property type="protein sequence ID" value="QLJ52501.1"/>
    <property type="molecule type" value="Genomic_DNA"/>
</dbReference>
<keyword evidence="11" id="KW-0067">ATP-binding</keyword>
<keyword evidence="12" id="KW-0460">Magnesium</keyword>
<dbReference type="SFLD" id="SFLDF00027">
    <property type="entry name" value="p-type_atpase"/>
    <property type="match status" value="1"/>
</dbReference>
<dbReference type="SFLD" id="SFLDG00002">
    <property type="entry name" value="C1.7:_P-type_atpase_like"/>
    <property type="match status" value="1"/>
</dbReference>
<dbReference type="Pfam" id="PF00690">
    <property type="entry name" value="Cation_ATPase_N"/>
    <property type="match status" value="1"/>
</dbReference>
<dbReference type="NCBIfam" id="TIGR01524">
    <property type="entry name" value="ATPase-IIIB_Mg"/>
    <property type="match status" value="1"/>
</dbReference>
<evidence type="ECO:0000313" key="21">
    <source>
        <dbReference type="Proteomes" id="UP000510821"/>
    </source>
</evidence>
<comment type="catalytic activity">
    <reaction evidence="17">
        <text>Mg(2+)(out) + ATP + H2O = Mg(2+)(in) + ADP + phosphate + H(+)</text>
        <dbReference type="Rhea" id="RHEA:10260"/>
        <dbReference type="ChEBI" id="CHEBI:15377"/>
        <dbReference type="ChEBI" id="CHEBI:15378"/>
        <dbReference type="ChEBI" id="CHEBI:18420"/>
        <dbReference type="ChEBI" id="CHEBI:30616"/>
        <dbReference type="ChEBI" id="CHEBI:43474"/>
        <dbReference type="ChEBI" id="CHEBI:456216"/>
        <dbReference type="EC" id="7.2.2.14"/>
    </reaction>
</comment>
<evidence type="ECO:0000256" key="12">
    <source>
        <dbReference type="ARBA" id="ARBA00022842"/>
    </source>
</evidence>
<dbReference type="Pfam" id="PF08282">
    <property type="entry name" value="Hydrolase_3"/>
    <property type="match status" value="1"/>
</dbReference>
<dbReference type="NCBIfam" id="TIGR01494">
    <property type="entry name" value="ATPase_P-type"/>
    <property type="match status" value="2"/>
</dbReference>
<evidence type="ECO:0000256" key="16">
    <source>
        <dbReference type="ARBA" id="ARBA00029806"/>
    </source>
</evidence>
<evidence type="ECO:0000256" key="14">
    <source>
        <dbReference type="ARBA" id="ARBA00022989"/>
    </source>
</evidence>
<dbReference type="SUPFAM" id="SSF81660">
    <property type="entry name" value="Metal cation-transporting ATPase, ATP-binding domain N"/>
    <property type="match status" value="1"/>
</dbReference>
<dbReference type="Pfam" id="PF13246">
    <property type="entry name" value="Cation_ATPase"/>
    <property type="match status" value="1"/>
</dbReference>
<dbReference type="SMART" id="SM00831">
    <property type="entry name" value="Cation_ATPase_N"/>
    <property type="match status" value="1"/>
</dbReference>
<sequence>MPKVERAWELSPAQLYKEFESSERGLSEHEVKRRSLISKNELPEKDRKAALSILISQFENPLVYLLIFATILAYFLGDVIEGTVILLIITLNSILGFFLEYKAEKALRELKKYITFTSNVMRDGEKKEVDAQSLVVGDVVFLRIGNIVPADVRLLSCEEFETNESVLTGESALVEKNTSQLEVNKAEPQLLRNMAFMGTTVASGHAVGIVTAVGMDTFFGKTAMTLSARVPQSHFERSIREFGNMLLRITLIMTLFVFVINAIFGKNPLDSFLFAVALAVGITPEALPIVITIALSNGALELARKKVVVKKLISLEDLGNVDVFCADKTGTLSETEVSLEKAVGIEGEPSQVLLEYAVLCNTQFGTKRARHTGQIDSAILKFANQRIDKKRIVELEKTKVVDTVDFDYDRKRMSVLIEKNRRVLMITKGAAESVVAVCSKVMKDDKETRLTPSLRSKYEEYAGMGYSVVALAVKEVGRKNNFTKEDEVGLSLMGFLLFTAPPRKTAAHTVSELRKLGVEMKVLTGDGPIVTKKLCSDVGFSINENRVVTGDELDGMGDEELQKLAERYNVFARITPTHKYRIVLALRDAGHVVAFLGDGVNDAPALRAADVGISVNNAVDVAKDAAHIILLSSSLEAVLTGIRGGRKIFGNITKYVLNTISANFGNMFSVASTSLFLPFLPMLPSQILLNNLLSDMPMLTVSTDNVDSTFLRKPKRWNMKLISDFMVRFGLISFVFDMIMMGSMLYLLHATENSFRTGWFLLSLISELVITYSIRTQMKFYKSRPSTLMIAGSILAFILSIIVVYSPIGVPFQFTHVGVEYLALTAGVVLLYFAVVEVTKLDFFEKYGL</sequence>
<dbReference type="Gene3D" id="3.40.50.1000">
    <property type="entry name" value="HAD superfamily/HAD-like"/>
    <property type="match status" value="1"/>
</dbReference>
<dbReference type="GO" id="GO:0015444">
    <property type="term" value="F:P-type magnesium transporter activity"/>
    <property type="evidence" value="ECO:0007669"/>
    <property type="project" value="UniProtKB-EC"/>
</dbReference>
<evidence type="ECO:0000256" key="18">
    <source>
        <dbReference type="SAM" id="Phobius"/>
    </source>
</evidence>
<dbReference type="InterPro" id="IPR008250">
    <property type="entry name" value="ATPase_P-typ_transduc_dom_A_sf"/>
</dbReference>
<evidence type="ECO:0000256" key="17">
    <source>
        <dbReference type="ARBA" id="ARBA00047295"/>
    </source>
</evidence>
<dbReference type="InterPro" id="IPR006068">
    <property type="entry name" value="ATPase_P-typ_cation-transptr_C"/>
</dbReference>
<comment type="function">
    <text evidence="1">Mediates magnesium influx to the cytosol.</text>
</comment>
<evidence type="ECO:0000256" key="2">
    <source>
        <dbReference type="ARBA" id="ARBA00004429"/>
    </source>
</evidence>
<dbReference type="Gene3D" id="1.20.1110.10">
    <property type="entry name" value="Calcium-transporting ATPase, transmembrane domain"/>
    <property type="match status" value="1"/>
</dbReference>
<name>A0A7D6BSQ4_FERL1</name>
<accession>A0A7D6BSQ4</accession>
<dbReference type="GO" id="GO:0005524">
    <property type="term" value="F:ATP binding"/>
    <property type="evidence" value="ECO:0007669"/>
    <property type="project" value="UniProtKB-KW"/>
</dbReference>
<protein>
    <recommendedName>
        <fullName evidence="5">Magnesium-transporting ATPase, P-type 1</fullName>
        <ecNumber evidence="4">7.2.2.14</ecNumber>
    </recommendedName>
    <alternativeName>
        <fullName evidence="16">Mg(2+) transport ATPase, P-type 1</fullName>
    </alternativeName>
</protein>
<dbReference type="InterPro" id="IPR004014">
    <property type="entry name" value="ATPase_P-typ_cation-transptr_N"/>
</dbReference>
<comment type="subcellular location">
    <subcellularLocation>
        <location evidence="2">Cell inner membrane</location>
        <topology evidence="2">Multi-pass membrane protein</topology>
    </subcellularLocation>
</comment>
<dbReference type="EC" id="7.2.2.14" evidence="4"/>
<dbReference type="AlphaFoldDB" id="A0A7D6BSQ4"/>
<evidence type="ECO:0000256" key="8">
    <source>
        <dbReference type="ARBA" id="ARBA00022553"/>
    </source>
</evidence>
<dbReference type="KEGG" id="flt:Sv326_0326"/>
<dbReference type="InterPro" id="IPR044492">
    <property type="entry name" value="P_typ_ATPase_HD_dom"/>
</dbReference>
<dbReference type="SUPFAM" id="SSF56784">
    <property type="entry name" value="HAD-like"/>
    <property type="match status" value="1"/>
</dbReference>
<feature type="transmembrane region" description="Helical" evidence="18">
    <location>
        <begin position="786"/>
        <end position="808"/>
    </location>
</feature>
<dbReference type="PANTHER" id="PTHR42861">
    <property type="entry name" value="CALCIUM-TRANSPORTING ATPASE"/>
    <property type="match status" value="1"/>
</dbReference>
<dbReference type="InterPro" id="IPR023298">
    <property type="entry name" value="ATPase_P-typ_TM_dom_sf"/>
</dbReference>
<organism evidence="20 21">
    <name type="scientific">Fermentimicrarchaeum limneticum</name>
    <dbReference type="NCBI Taxonomy" id="2795018"/>
    <lineage>
        <taxon>Archaea</taxon>
        <taxon>Candidatus Micrarchaeota</taxon>
        <taxon>Candidatus Fermentimicrarchaeales</taxon>
        <taxon>Candidatus Fermentimicrarchaeaceae</taxon>
        <taxon>Candidatus Fermentimicrarchaeum</taxon>
    </lineage>
</organism>
<feature type="transmembrane region" description="Helical" evidence="18">
    <location>
        <begin position="814"/>
        <end position="836"/>
    </location>
</feature>
<keyword evidence="7" id="KW-0997">Cell inner membrane</keyword>
<proteinExistence type="inferred from homology"/>
<reference evidence="21" key="1">
    <citation type="submission" date="2020-07" db="EMBL/GenBank/DDBJ databases">
        <title>Metabolic diversity and evolutionary history of the archaeal phylum ###Micrarchaeota### uncovered from a freshwater lake metagenome.</title>
        <authorList>
            <person name="Kadnikov V.V."/>
            <person name="Savvichev A.S."/>
            <person name="Mardanov A.V."/>
            <person name="Beletsky A.V."/>
            <person name="Chupakov A.V."/>
            <person name="Kokryatskaya N.M."/>
            <person name="Pimenov N.V."/>
            <person name="Ravin N.V."/>
        </authorList>
    </citation>
    <scope>NUCLEOTIDE SEQUENCE [LARGE SCALE GENOMIC DNA]</scope>
</reference>
<evidence type="ECO:0000256" key="3">
    <source>
        <dbReference type="ARBA" id="ARBA00008746"/>
    </source>
</evidence>
<dbReference type="Proteomes" id="UP000510821">
    <property type="component" value="Chromosome"/>
</dbReference>
<feature type="transmembrane region" description="Helical" evidence="18">
    <location>
        <begin position="49"/>
        <end position="76"/>
    </location>
</feature>
<dbReference type="InterPro" id="IPR036412">
    <property type="entry name" value="HAD-like_sf"/>
</dbReference>
<dbReference type="InterPro" id="IPR059000">
    <property type="entry name" value="ATPase_P-type_domA"/>
</dbReference>
<dbReference type="Pfam" id="PF00689">
    <property type="entry name" value="Cation_ATPase_C"/>
    <property type="match status" value="1"/>
</dbReference>
<evidence type="ECO:0000256" key="13">
    <source>
        <dbReference type="ARBA" id="ARBA00022967"/>
    </source>
</evidence>
<dbReference type="GO" id="GO:0005886">
    <property type="term" value="C:plasma membrane"/>
    <property type="evidence" value="ECO:0007669"/>
    <property type="project" value="UniProtKB-SubCell"/>
</dbReference>
<evidence type="ECO:0000256" key="9">
    <source>
        <dbReference type="ARBA" id="ARBA00022692"/>
    </source>
</evidence>
<keyword evidence="6" id="KW-1003">Cell membrane</keyword>
<evidence type="ECO:0000256" key="15">
    <source>
        <dbReference type="ARBA" id="ARBA00023136"/>
    </source>
</evidence>